<dbReference type="InterPro" id="IPR022641">
    <property type="entry name" value="CheR_N"/>
</dbReference>
<dbReference type="InterPro" id="IPR013655">
    <property type="entry name" value="PAS_fold_3"/>
</dbReference>
<dbReference type="PROSITE" id="PS50112">
    <property type="entry name" value="PAS"/>
    <property type="match status" value="4"/>
</dbReference>
<dbReference type="SUPFAM" id="SSF47384">
    <property type="entry name" value="Homodimeric domain of signal transducing histidine kinase"/>
    <property type="match status" value="1"/>
</dbReference>
<feature type="domain" description="PAC" evidence="10">
    <location>
        <begin position="781"/>
        <end position="831"/>
    </location>
</feature>
<dbReference type="InterPro" id="IPR001610">
    <property type="entry name" value="PAC"/>
</dbReference>
<dbReference type="SMART" id="SM00138">
    <property type="entry name" value="MeTrc"/>
    <property type="match status" value="1"/>
</dbReference>
<organism evidence="13 14">
    <name type="scientific">Croceivirga thetidis</name>
    <dbReference type="NCBI Taxonomy" id="2721623"/>
    <lineage>
        <taxon>Bacteria</taxon>
        <taxon>Pseudomonadati</taxon>
        <taxon>Bacteroidota</taxon>
        <taxon>Flavobacteriia</taxon>
        <taxon>Flavobacteriales</taxon>
        <taxon>Flavobacteriaceae</taxon>
        <taxon>Croceivirga</taxon>
    </lineage>
</organism>
<dbReference type="Pfam" id="PF13596">
    <property type="entry name" value="PAS_10"/>
    <property type="match status" value="1"/>
</dbReference>
<keyword evidence="5" id="KW-0418">Kinase</keyword>
<name>A0ABX1GQ83_9FLAO</name>
<evidence type="ECO:0000256" key="6">
    <source>
        <dbReference type="PROSITE-ProRule" id="PRU00050"/>
    </source>
</evidence>
<feature type="active site" evidence="6">
    <location>
        <position position="8"/>
    </location>
</feature>
<reference evidence="13 14" key="1">
    <citation type="submission" date="2020-04" db="EMBL/GenBank/DDBJ databases">
        <authorList>
            <person name="Yoon J."/>
        </authorList>
    </citation>
    <scope>NUCLEOTIDE SEQUENCE [LARGE SCALE GENOMIC DNA]</scope>
    <source>
        <strain evidence="13 14">DJ-13</strain>
    </source>
</reference>
<dbReference type="CDD" id="cd00130">
    <property type="entry name" value="PAS"/>
    <property type="match status" value="5"/>
</dbReference>
<evidence type="ECO:0000256" key="4">
    <source>
        <dbReference type="ARBA" id="ARBA00022679"/>
    </source>
</evidence>
<dbReference type="PROSITE" id="PS50123">
    <property type="entry name" value="CHER"/>
    <property type="match status" value="1"/>
</dbReference>
<feature type="active site" evidence="6">
    <location>
        <position position="35"/>
    </location>
</feature>
<feature type="domain" description="PAC" evidence="10">
    <location>
        <begin position="1161"/>
        <end position="1213"/>
    </location>
</feature>
<dbReference type="PANTHER" id="PTHR43304">
    <property type="entry name" value="PHYTOCHROME-LIKE PROTEIN CPH1"/>
    <property type="match status" value="1"/>
</dbReference>
<dbReference type="Pfam" id="PF01739">
    <property type="entry name" value="CheR"/>
    <property type="match status" value="1"/>
</dbReference>
<dbReference type="SUPFAM" id="SSF47757">
    <property type="entry name" value="Chemotaxis receptor methyltransferase CheR, N-terminal domain"/>
    <property type="match status" value="1"/>
</dbReference>
<feature type="domain" description="PAS" evidence="9">
    <location>
        <begin position="959"/>
        <end position="1031"/>
    </location>
</feature>
<feature type="domain" description="CheB-type methylesterase" evidence="11">
    <location>
        <begin position="1"/>
        <end position="185"/>
    </location>
</feature>
<dbReference type="Pfam" id="PF08448">
    <property type="entry name" value="PAS_4"/>
    <property type="match status" value="1"/>
</dbReference>
<dbReference type="InterPro" id="IPR003594">
    <property type="entry name" value="HATPase_dom"/>
</dbReference>
<dbReference type="Gene3D" id="1.10.287.130">
    <property type="match status" value="1"/>
</dbReference>
<dbReference type="SUPFAM" id="SSF55874">
    <property type="entry name" value="ATPase domain of HSP90 chaperone/DNA topoisomerase II/histidine kinase"/>
    <property type="match status" value="1"/>
</dbReference>
<keyword evidence="6" id="KW-0145">Chemotaxis</keyword>
<dbReference type="PROSITE" id="PS50109">
    <property type="entry name" value="HIS_KIN"/>
    <property type="match status" value="1"/>
</dbReference>
<evidence type="ECO:0000256" key="3">
    <source>
        <dbReference type="ARBA" id="ARBA00022553"/>
    </source>
</evidence>
<dbReference type="InterPro" id="IPR035965">
    <property type="entry name" value="PAS-like_dom_sf"/>
</dbReference>
<dbReference type="NCBIfam" id="TIGR00229">
    <property type="entry name" value="sensory_box"/>
    <property type="match status" value="5"/>
</dbReference>
<dbReference type="InterPro" id="IPR022642">
    <property type="entry name" value="CheR_C"/>
</dbReference>
<dbReference type="SMART" id="SM00388">
    <property type="entry name" value="HisKA"/>
    <property type="match status" value="1"/>
</dbReference>
<evidence type="ECO:0000259" key="9">
    <source>
        <dbReference type="PROSITE" id="PS50112"/>
    </source>
</evidence>
<dbReference type="InterPro" id="IPR000700">
    <property type="entry name" value="PAS-assoc_C"/>
</dbReference>
<dbReference type="InterPro" id="IPR036890">
    <property type="entry name" value="HATPase_C_sf"/>
</dbReference>
<evidence type="ECO:0000256" key="5">
    <source>
        <dbReference type="ARBA" id="ARBA00022777"/>
    </source>
</evidence>
<dbReference type="Pfam" id="PF08447">
    <property type="entry name" value="PAS_3"/>
    <property type="match status" value="2"/>
</dbReference>
<accession>A0ABX1GQ83</accession>
<feature type="domain" description="PAS" evidence="9">
    <location>
        <begin position="1087"/>
        <end position="1158"/>
    </location>
</feature>
<dbReference type="EMBL" id="JAAWWL010000001">
    <property type="protein sequence ID" value="NKI31241.1"/>
    <property type="molecule type" value="Genomic_DNA"/>
</dbReference>
<dbReference type="SUPFAM" id="SSF52738">
    <property type="entry name" value="Methylesterase CheB, C-terminal domain"/>
    <property type="match status" value="1"/>
</dbReference>
<evidence type="ECO:0000256" key="2">
    <source>
        <dbReference type="ARBA" id="ARBA00012438"/>
    </source>
</evidence>
<gene>
    <name evidence="13" type="ORF">HCU67_04745</name>
</gene>
<comment type="catalytic activity">
    <reaction evidence="1">
        <text>ATP + protein L-histidine = ADP + protein N-phospho-L-histidine.</text>
        <dbReference type="EC" id="2.7.13.3"/>
    </reaction>
</comment>
<proteinExistence type="predicted"/>
<dbReference type="SMART" id="SM00387">
    <property type="entry name" value="HATPase_c"/>
    <property type="match status" value="1"/>
</dbReference>
<dbReference type="InterPro" id="IPR003661">
    <property type="entry name" value="HisK_dim/P_dom"/>
</dbReference>
<dbReference type="Gene3D" id="3.30.565.10">
    <property type="entry name" value="Histidine kinase-like ATPase, C-terminal domain"/>
    <property type="match status" value="1"/>
</dbReference>
<evidence type="ECO:0000256" key="1">
    <source>
        <dbReference type="ARBA" id="ARBA00000085"/>
    </source>
</evidence>
<dbReference type="PROSITE" id="PS50113">
    <property type="entry name" value="PAC"/>
    <property type="match status" value="4"/>
</dbReference>
<feature type="domain" description="PAS" evidence="9">
    <location>
        <begin position="832"/>
        <end position="903"/>
    </location>
</feature>
<evidence type="ECO:0000259" key="11">
    <source>
        <dbReference type="PROSITE" id="PS50122"/>
    </source>
</evidence>
<dbReference type="InterPro" id="IPR036097">
    <property type="entry name" value="HisK_dim/P_sf"/>
</dbReference>
<feature type="domain" description="PAC" evidence="10">
    <location>
        <begin position="1034"/>
        <end position="1086"/>
    </location>
</feature>
<dbReference type="EC" id="2.7.13.3" evidence="2"/>
<dbReference type="SMART" id="SM00086">
    <property type="entry name" value="PAC"/>
    <property type="match status" value="6"/>
</dbReference>
<dbReference type="Pfam" id="PF02518">
    <property type="entry name" value="HATPase_c"/>
    <property type="match status" value="1"/>
</dbReference>
<dbReference type="SMART" id="SM00091">
    <property type="entry name" value="PAS"/>
    <property type="match status" value="6"/>
</dbReference>
<evidence type="ECO:0000259" key="8">
    <source>
        <dbReference type="PROSITE" id="PS50109"/>
    </source>
</evidence>
<dbReference type="Pfam" id="PF03705">
    <property type="entry name" value="CheR_N"/>
    <property type="match status" value="1"/>
</dbReference>
<feature type="domain" description="Histidine kinase" evidence="8">
    <location>
        <begin position="1480"/>
        <end position="1691"/>
    </location>
</feature>
<dbReference type="InterPro" id="IPR000014">
    <property type="entry name" value="PAS"/>
</dbReference>
<keyword evidence="4" id="KW-0808">Transferase</keyword>
<evidence type="ECO:0000256" key="7">
    <source>
        <dbReference type="SAM" id="MobiDB-lite"/>
    </source>
</evidence>
<feature type="domain" description="PAS" evidence="9">
    <location>
        <begin position="1344"/>
        <end position="1415"/>
    </location>
</feature>
<feature type="compositionally biased region" description="Polar residues" evidence="7">
    <location>
        <begin position="481"/>
        <end position="497"/>
    </location>
</feature>
<dbReference type="SUPFAM" id="SSF55785">
    <property type="entry name" value="PYP-like sensor domain (PAS domain)"/>
    <property type="match status" value="6"/>
</dbReference>
<dbReference type="CDD" id="cd00082">
    <property type="entry name" value="HisKA"/>
    <property type="match status" value="1"/>
</dbReference>
<sequence length="1691" mass="192461">MVVGIGASAGGIAPLCAFFRQIPPKIEASFIVVLHQSPSSESSLDELLKKVTRVPVQRISKDTQLQEGYIYVINPSFDVALEGKNLVLKTKSKTRRSQKNIDTFFVSLAKTQKNKSIAILLSGMGTDGVEGIRAIHNSGGLVLTQSVQEAQFTGIISAANQTGLVNASFYAQELAQEVLENIYNPNKNSSLERQIYLQTSSYEKLLNHIKTTVHVDFFGYKKPTLVRRLSRRLTLKGYTGFEAYLNEAFTSRKETLELTKDLLINVTEFFRDPALWHYIKDELIPKEVNGLVNGTSYKIWCMACSTGEEAYSIAMLFHEEFKRQNKALIDFKIFATDISGINVENASKGIYSKEQLSTISQFVKGSYFQPLQNDKLKIKEEIRRYLVFSEHNLLSSPPFRGMNMVFCRNLLIYLNDNSKEYGLGLAQYSLKKDGFLVLGKSESLGKLNPLFKTVNAAEKIFKNLTKSKSIKSPRRTLIHNGLNTPTQKKSMQSKSNFPSESAMTTLFTKELGFTSIYIDSELNIIKANGDLKKYLELPEDGFSHSLNDLMPNELRTEITLALIQAEKNAQNVTIENVILPNFEAGGAVDVLIIPSEKLEISNDGNFMVVFIPRKVDKRETSFISHQVDNEFSSNVELLQKELAEARTNLLALKQQIAIQKEQLQSSNEELLATNEELQSTNEEQQSTNEELHSVNSELGQKLQELAVANSTIDSILKSTEITTLVLTKDFKLKSITPNIREIFNINPSDLGRSLSDFTHHLTNDTIDELLDNCKKVLKSGKPRQKEVTHQNNKHYLQRITPFINHENQVEGLVVTFVDITAQKEIEYQLRDREAQLNVLFNKSPDITIALNREGKLIRFNEQFLQKLGYDKTESLVGQPMVQFIHEDSHHVFENDFSSVMKGKAIKESKAYLKTKAGEKIPVLADANPIFNEEGKLEFALASLKDISLLENAQKELEETREEYKALFDHAPDMFFAVNEDGIVTNCNNQAAETLEYHSADEIIGKHIAALLPTDFDFKQLEKEFKNVLEGIPQKDLDYVGLTKTGKQIPVKVNTKTIFNPDGSFKSSLGSWRDMRAVVAAEKELEKTRQDYKKLFDNTPGFLIVVDPETRLIDCNDDFIEQMGFENKESLLGKRMSDFMDPESVNEIRKNLHKVLNGEKLKDVTRKFVSQNGEIIIAYGTITPIMNEDGAVKQLIGSFEDITELQKSQNLLQTQMQAFEEATDGFYDWKITENTIYTSKSIKDWFGYEEHEMPNTFNSWRKLMVKEDLEKMDASLEKHFRSKGIVPHIVNERYQHKDGSMVHLQARGKVIEWDENDNPIRMVGSHTNMTKLLKLPLLEQKLVDRNKAFEQVLESTMIGFWDTNFKNGTTYLSPTYKKMFGYEENELTKPDDWQKIMHPEDLMVVTAAFQEHFDSKGEIPYAKELRFFHKEGAIINVWCKGKVIEWDENDQPVRMLGTHVDITPIKKLADSNRELERFAYVASHDLQEPLRTVNDFVKLFKEEYGDTLEKEGVIYLDFIQSAAVRMRNLVTGILEYSKIKGDIKHEKVDLDKVVEEVLLDLQIKIDDLKATVEISELPVINGNAIELHSLFLNLISNALKFVDKNKAPEILIKVSRASDKFQFLVQDNGIGIKPEHQEKIFDIFMRLHSDESFHGTGIGLAHCKKIVELHGGNIWVESKPSKGSKFYFTLKA</sequence>
<dbReference type="CDD" id="cd16434">
    <property type="entry name" value="CheB-CheR_fusion"/>
    <property type="match status" value="1"/>
</dbReference>
<feature type="domain" description="CheR-type methyltransferase" evidence="12">
    <location>
        <begin position="190"/>
        <end position="467"/>
    </location>
</feature>
<evidence type="ECO:0000259" key="12">
    <source>
        <dbReference type="PROSITE" id="PS50123"/>
    </source>
</evidence>
<dbReference type="PANTHER" id="PTHR43304:SF1">
    <property type="entry name" value="PAC DOMAIN-CONTAINING PROTEIN"/>
    <property type="match status" value="1"/>
</dbReference>
<dbReference type="Pfam" id="PF13426">
    <property type="entry name" value="PAS_9"/>
    <property type="match status" value="2"/>
</dbReference>
<dbReference type="Pfam" id="PF01339">
    <property type="entry name" value="CheB_methylest"/>
    <property type="match status" value="1"/>
</dbReference>
<feature type="domain" description="PAC" evidence="10">
    <location>
        <begin position="906"/>
        <end position="958"/>
    </location>
</feature>
<keyword evidence="14" id="KW-1185">Reference proteome</keyword>
<comment type="caution">
    <text evidence="13">The sequence shown here is derived from an EMBL/GenBank/DDBJ whole genome shotgun (WGS) entry which is preliminary data.</text>
</comment>
<dbReference type="InterPro" id="IPR035909">
    <property type="entry name" value="CheB_C"/>
</dbReference>
<keyword evidence="3" id="KW-0597">Phosphoprotein</keyword>
<feature type="active site" evidence="6">
    <location>
        <position position="127"/>
    </location>
</feature>
<protein>
    <recommendedName>
        <fullName evidence="2">histidine kinase</fullName>
        <ecNumber evidence="2">2.7.13.3</ecNumber>
    </recommendedName>
</protein>
<dbReference type="Proteomes" id="UP000718451">
    <property type="component" value="Unassembled WGS sequence"/>
</dbReference>
<dbReference type="InterPro" id="IPR029063">
    <property type="entry name" value="SAM-dependent_MTases_sf"/>
</dbReference>
<dbReference type="InterPro" id="IPR000780">
    <property type="entry name" value="CheR_MeTrfase"/>
</dbReference>
<feature type="region of interest" description="Disordered" evidence="7">
    <location>
        <begin position="478"/>
        <end position="497"/>
    </location>
</feature>
<dbReference type="InterPro" id="IPR013656">
    <property type="entry name" value="PAS_4"/>
</dbReference>
<dbReference type="SUPFAM" id="SSF53335">
    <property type="entry name" value="S-adenosyl-L-methionine-dependent methyltransferases"/>
    <property type="match status" value="1"/>
</dbReference>
<dbReference type="InterPro" id="IPR052162">
    <property type="entry name" value="Sensor_kinase/Photoreceptor"/>
</dbReference>
<dbReference type="RefSeq" id="WP_168551425.1">
    <property type="nucleotide sequence ID" value="NZ_JAAWWL010000001.1"/>
</dbReference>
<dbReference type="Gene3D" id="3.30.450.20">
    <property type="entry name" value="PAS domain"/>
    <property type="match status" value="6"/>
</dbReference>
<dbReference type="InterPro" id="IPR000673">
    <property type="entry name" value="Sig_transdc_resp-reg_Me-estase"/>
</dbReference>
<evidence type="ECO:0000259" key="10">
    <source>
        <dbReference type="PROSITE" id="PS50113"/>
    </source>
</evidence>
<dbReference type="PRINTS" id="PR00996">
    <property type="entry name" value="CHERMTFRASE"/>
</dbReference>
<evidence type="ECO:0000313" key="14">
    <source>
        <dbReference type="Proteomes" id="UP000718451"/>
    </source>
</evidence>
<dbReference type="Gene3D" id="3.40.50.150">
    <property type="entry name" value="Vaccinia Virus protein VP39"/>
    <property type="match status" value="1"/>
</dbReference>
<keyword evidence="6" id="KW-0378">Hydrolase</keyword>
<dbReference type="InterPro" id="IPR005467">
    <property type="entry name" value="His_kinase_dom"/>
</dbReference>
<dbReference type="Gene3D" id="3.40.50.180">
    <property type="entry name" value="Methylesterase CheB, C-terminal domain"/>
    <property type="match status" value="1"/>
</dbReference>
<dbReference type="PROSITE" id="PS50122">
    <property type="entry name" value="CHEB"/>
    <property type="match status" value="1"/>
</dbReference>
<feature type="region of interest" description="Disordered" evidence="7">
    <location>
        <begin position="675"/>
        <end position="694"/>
    </location>
</feature>
<evidence type="ECO:0000313" key="13">
    <source>
        <dbReference type="EMBL" id="NKI31241.1"/>
    </source>
</evidence>